<evidence type="ECO:0000256" key="1">
    <source>
        <dbReference type="ARBA" id="ARBA00007689"/>
    </source>
</evidence>
<dbReference type="EMBL" id="JAVDWA010000002">
    <property type="protein sequence ID" value="MDR7072494.1"/>
    <property type="molecule type" value="Genomic_DNA"/>
</dbReference>
<dbReference type="InterPro" id="IPR011008">
    <property type="entry name" value="Dimeric_a/b-barrel"/>
</dbReference>
<organism evidence="3 4">
    <name type="scientific">Fictibacillus barbaricus</name>
    <dbReference type="NCBI Taxonomy" id="182136"/>
    <lineage>
        <taxon>Bacteria</taxon>
        <taxon>Bacillati</taxon>
        <taxon>Bacillota</taxon>
        <taxon>Bacilli</taxon>
        <taxon>Bacillales</taxon>
        <taxon>Fictibacillaceae</taxon>
        <taxon>Fictibacillus</taxon>
    </lineage>
</organism>
<reference evidence="3 4" key="1">
    <citation type="submission" date="2023-07" db="EMBL/GenBank/DDBJ databases">
        <title>Sorghum-associated microbial communities from plants grown in Nebraska, USA.</title>
        <authorList>
            <person name="Schachtman D."/>
        </authorList>
    </citation>
    <scope>NUCLEOTIDE SEQUENCE [LARGE SCALE GENOMIC DNA]</scope>
    <source>
        <strain evidence="3 4">BE211</strain>
    </source>
</reference>
<proteinExistence type="inferred from homology"/>
<accession>A0ABU1TZ53</accession>
<comment type="caution">
    <text evidence="3">The sequence shown here is derived from an EMBL/GenBank/DDBJ whole genome shotgun (WGS) entry which is preliminary data.</text>
</comment>
<feature type="domain" description="YCII-related" evidence="2">
    <location>
        <begin position="19"/>
        <end position="83"/>
    </location>
</feature>
<dbReference type="InterPro" id="IPR005545">
    <property type="entry name" value="YCII"/>
</dbReference>
<dbReference type="Pfam" id="PF03795">
    <property type="entry name" value="YCII"/>
    <property type="match status" value="1"/>
</dbReference>
<name>A0ABU1TZ53_9BACL</name>
<dbReference type="Gene3D" id="3.30.70.1060">
    <property type="entry name" value="Dimeric alpha+beta barrel"/>
    <property type="match status" value="1"/>
</dbReference>
<evidence type="ECO:0000259" key="2">
    <source>
        <dbReference type="Pfam" id="PF03795"/>
    </source>
</evidence>
<evidence type="ECO:0000313" key="3">
    <source>
        <dbReference type="EMBL" id="MDR7072494.1"/>
    </source>
</evidence>
<comment type="similarity">
    <text evidence="1">Belongs to the YciI family.</text>
</comment>
<dbReference type="RefSeq" id="WP_310257786.1">
    <property type="nucleotide sequence ID" value="NZ_JAVDWA010000002.1"/>
</dbReference>
<evidence type="ECO:0000313" key="4">
    <source>
        <dbReference type="Proteomes" id="UP001258181"/>
    </source>
</evidence>
<sequence length="98" mass="11063">MLTNEFLYQIKPVRENFMNDQTEAEQNALESHFVYLKSLLQDGKLVLAGPCLDASFGIVILQNVTENEAQAIMENDPAILNNIMTGTLYPFRVSLIKN</sequence>
<dbReference type="SUPFAM" id="SSF54909">
    <property type="entry name" value="Dimeric alpha+beta barrel"/>
    <property type="match status" value="1"/>
</dbReference>
<dbReference type="Proteomes" id="UP001258181">
    <property type="component" value="Unassembled WGS sequence"/>
</dbReference>
<keyword evidence="4" id="KW-1185">Reference proteome</keyword>
<protein>
    <submittedName>
        <fullName evidence="3">Uncharacterized protein YciI</fullName>
    </submittedName>
</protein>
<gene>
    <name evidence="3" type="ORF">J2X07_001471</name>
</gene>